<comment type="caution">
    <text evidence="1">The sequence shown here is derived from an EMBL/GenBank/DDBJ whole genome shotgun (WGS) entry which is preliminary data.</text>
</comment>
<sequence>MRRDRFRTTTSPDDRKMATWRLVGHDCQVLHIVNRADSSPAYRWPSGTRLPCEIPGLVILDGLTNLWEAREAFPRHGDLWNAVRHDYWAALLDTTDQPNPLGA</sequence>
<accession>A0A318K9I3</accession>
<name>A0A318K9I3_9NOCA</name>
<dbReference type="AlphaFoldDB" id="A0A318K9I3"/>
<organism evidence="1 2">
    <name type="scientific">Nocardia tenerifensis</name>
    <dbReference type="NCBI Taxonomy" id="228006"/>
    <lineage>
        <taxon>Bacteria</taxon>
        <taxon>Bacillati</taxon>
        <taxon>Actinomycetota</taxon>
        <taxon>Actinomycetes</taxon>
        <taxon>Mycobacteriales</taxon>
        <taxon>Nocardiaceae</taxon>
        <taxon>Nocardia</taxon>
    </lineage>
</organism>
<dbReference type="Proteomes" id="UP000247569">
    <property type="component" value="Unassembled WGS sequence"/>
</dbReference>
<proteinExistence type="predicted"/>
<evidence type="ECO:0000313" key="2">
    <source>
        <dbReference type="Proteomes" id="UP000247569"/>
    </source>
</evidence>
<evidence type="ECO:0000313" key="1">
    <source>
        <dbReference type="EMBL" id="PXX66445.1"/>
    </source>
</evidence>
<keyword evidence="2" id="KW-1185">Reference proteome</keyword>
<protein>
    <submittedName>
        <fullName evidence="1">Uncharacterized protein</fullName>
    </submittedName>
</protein>
<reference evidence="1 2" key="1">
    <citation type="submission" date="2018-05" db="EMBL/GenBank/DDBJ databases">
        <title>Genomic Encyclopedia of Type Strains, Phase IV (KMG-IV): sequencing the most valuable type-strain genomes for metagenomic binning, comparative biology and taxonomic classification.</title>
        <authorList>
            <person name="Goeker M."/>
        </authorList>
    </citation>
    <scope>NUCLEOTIDE SEQUENCE [LARGE SCALE GENOMIC DNA]</scope>
    <source>
        <strain evidence="1 2">DSM 44704</strain>
    </source>
</reference>
<gene>
    <name evidence="1" type="ORF">DFR70_103193</name>
</gene>
<dbReference type="EMBL" id="QJKF01000003">
    <property type="protein sequence ID" value="PXX66445.1"/>
    <property type="molecule type" value="Genomic_DNA"/>
</dbReference>